<dbReference type="PANTHER" id="PTHR15243">
    <property type="entry name" value="SERINE/THREONINE-PROTEIN KINASE 19"/>
    <property type="match status" value="1"/>
</dbReference>
<evidence type="ECO:0000313" key="4">
    <source>
        <dbReference type="Proteomes" id="UP000245956"/>
    </source>
</evidence>
<evidence type="ECO:0008006" key="5">
    <source>
        <dbReference type="Google" id="ProtNLM"/>
    </source>
</evidence>
<comment type="caution">
    <text evidence="3">The sequence shown here is derived from an EMBL/GenBank/DDBJ whole genome shotgun (WGS) entry which is preliminary data.</text>
</comment>
<gene>
    <name evidence="3" type="ORF">PCL_07174</name>
</gene>
<dbReference type="AlphaFoldDB" id="A0A2U3DT34"/>
<proteinExistence type="inferred from homology"/>
<reference evidence="3 4" key="1">
    <citation type="journal article" date="2016" name="Front. Microbiol.">
        <title>Genome and transcriptome sequences reveal the specific parasitism of the nematophagous Purpureocillium lilacinum 36-1.</title>
        <authorList>
            <person name="Xie J."/>
            <person name="Li S."/>
            <person name="Mo C."/>
            <person name="Xiao X."/>
            <person name="Peng D."/>
            <person name="Wang G."/>
            <person name="Xiao Y."/>
        </authorList>
    </citation>
    <scope>NUCLEOTIDE SEQUENCE [LARGE SCALE GENOMIC DNA]</scope>
    <source>
        <strain evidence="3 4">36-1</strain>
    </source>
</reference>
<dbReference type="GO" id="GO:0046579">
    <property type="term" value="P:positive regulation of Ras protein signal transduction"/>
    <property type="evidence" value="ECO:0007669"/>
    <property type="project" value="TreeGrafter"/>
</dbReference>
<dbReference type="PANTHER" id="PTHR15243:SF0">
    <property type="entry name" value="SERINE_THREONINE-PROTEIN KINASE 19"/>
    <property type="match status" value="1"/>
</dbReference>
<dbReference type="InterPro" id="IPR018865">
    <property type="entry name" value="STK19-like"/>
</dbReference>
<feature type="region of interest" description="Disordered" evidence="2">
    <location>
        <begin position="296"/>
        <end position="327"/>
    </location>
</feature>
<feature type="compositionally biased region" description="Low complexity" evidence="2">
    <location>
        <begin position="28"/>
        <end position="38"/>
    </location>
</feature>
<organism evidence="3 4">
    <name type="scientific">Purpureocillium lilacinum</name>
    <name type="common">Paecilomyces lilacinus</name>
    <dbReference type="NCBI Taxonomy" id="33203"/>
    <lineage>
        <taxon>Eukaryota</taxon>
        <taxon>Fungi</taxon>
        <taxon>Dikarya</taxon>
        <taxon>Ascomycota</taxon>
        <taxon>Pezizomycotina</taxon>
        <taxon>Sordariomycetes</taxon>
        <taxon>Hypocreomycetidae</taxon>
        <taxon>Hypocreales</taxon>
        <taxon>Ophiocordycipitaceae</taxon>
        <taxon>Purpureocillium</taxon>
    </lineage>
</organism>
<accession>A0A2U3DT34</accession>
<evidence type="ECO:0000313" key="3">
    <source>
        <dbReference type="EMBL" id="PWI65405.1"/>
    </source>
</evidence>
<feature type="region of interest" description="Disordered" evidence="2">
    <location>
        <begin position="1"/>
        <end position="65"/>
    </location>
</feature>
<dbReference type="Pfam" id="PF10494">
    <property type="entry name" value="Stk19"/>
    <property type="match status" value="1"/>
</dbReference>
<evidence type="ECO:0000256" key="1">
    <source>
        <dbReference type="ARBA" id="ARBA00093458"/>
    </source>
</evidence>
<evidence type="ECO:0000256" key="2">
    <source>
        <dbReference type="SAM" id="MobiDB-lite"/>
    </source>
</evidence>
<name>A0A2U3DT34_PURLI</name>
<comment type="similarity">
    <text evidence="1">Belongs to the STK19 family.</text>
</comment>
<feature type="compositionally biased region" description="Polar residues" evidence="2">
    <location>
        <begin position="315"/>
        <end position="327"/>
    </location>
</feature>
<dbReference type="EMBL" id="LCWV01000034">
    <property type="protein sequence ID" value="PWI65405.1"/>
    <property type="molecule type" value="Genomic_DNA"/>
</dbReference>
<dbReference type="Proteomes" id="UP000245956">
    <property type="component" value="Unassembled WGS sequence"/>
</dbReference>
<protein>
    <recommendedName>
        <fullName evidence="5">Serine-threonine protein kinase 19</fullName>
    </recommendedName>
</protein>
<feature type="compositionally biased region" description="Gly residues" evidence="2">
    <location>
        <begin position="297"/>
        <end position="307"/>
    </location>
</feature>
<sequence>MPKSLRSILGTSSRVTKPSRPAQPRQGTSTTSPSSPSPRKGTSNARGQQRRRRQHNDDDEDEDALFQDKLTDVGAVVKLLEEELTLRDVVQAMRYIRAHMFTPVPPTGFKSTRAAELLNYRAAVPPLVTLGHVNAVLVRASPTRTEREVVELVGRGVLRRVRVERRGGAGEALVEAADLEAMLHGRGAGAGAGGGMVSKETADAFLAFLARNPTAQTLAAEDLDGDDDAGENGGLGRARTDELVRAGFLTSATHATPGDTLHVRPEDRTTLTSIEHVSRFASGTVSAVGGQNAIHLAGGGGGSGSGSSGRRIPTLPSSSSSLGATQPGSFRVAVPGHGRYLKLAEGSVDWIREALGRTRWGEAPESWLRERFEGGGLYGTRWKEFWGVEWEWVLGQAVGLGAVEVFETGSVGRGVRALGG</sequence>